<comment type="catalytic activity">
    <reaction evidence="26">
        <text>N-hexadecanoyl-1,2-di-(9Z-octadecenoyl)-sn-glycero-3-phosphoethanolamine + H2O = N-hexadecanoylethanolamine + 1,2-di-(9Z-octadecenoyl)-sn-glycero-3-phosphate + H(+)</text>
        <dbReference type="Rhea" id="RHEA:45540"/>
        <dbReference type="ChEBI" id="CHEBI:15377"/>
        <dbReference type="ChEBI" id="CHEBI:15378"/>
        <dbReference type="ChEBI" id="CHEBI:71464"/>
        <dbReference type="ChEBI" id="CHEBI:74546"/>
        <dbReference type="ChEBI" id="CHEBI:78097"/>
    </reaction>
    <physiologicalReaction direction="left-to-right" evidence="26">
        <dbReference type="Rhea" id="RHEA:45541"/>
    </physiologicalReaction>
</comment>
<accession>A0A6P8GIQ9</accession>
<evidence type="ECO:0000256" key="4">
    <source>
        <dbReference type="ARBA" id="ARBA00004481"/>
    </source>
</evidence>
<reference evidence="45" key="1">
    <citation type="submission" date="2025-08" db="UniProtKB">
        <authorList>
            <consortium name="RefSeq"/>
        </authorList>
    </citation>
    <scope>IDENTIFICATION</scope>
</reference>
<feature type="domain" description="Metallo-beta-lactamase" evidence="43">
    <location>
        <begin position="174"/>
        <end position="374"/>
    </location>
</feature>
<keyword evidence="10" id="KW-0595">Phospholipid degradation</keyword>
<evidence type="ECO:0000256" key="24">
    <source>
        <dbReference type="ARBA" id="ARBA00047399"/>
    </source>
</evidence>
<feature type="binding site" evidence="40">
    <location>
        <position position="215"/>
    </location>
    <ligand>
        <name>Zn(2+)</name>
        <dbReference type="ChEBI" id="CHEBI:29105"/>
        <label>1</label>
    </ligand>
</feature>
<evidence type="ECO:0000256" key="30">
    <source>
        <dbReference type="ARBA" id="ARBA00048025"/>
    </source>
</evidence>
<evidence type="ECO:0000256" key="27">
    <source>
        <dbReference type="ARBA" id="ARBA00047528"/>
    </source>
</evidence>
<feature type="binding site" evidence="40">
    <location>
        <position position="314"/>
    </location>
    <ligand>
        <name>Zn(2+)</name>
        <dbReference type="ChEBI" id="CHEBI:29105"/>
        <label>1</label>
    </ligand>
</feature>
<evidence type="ECO:0000256" key="14">
    <source>
        <dbReference type="ARBA" id="ARBA00022833"/>
    </source>
</evidence>
<evidence type="ECO:0000313" key="45">
    <source>
        <dbReference type="RefSeq" id="XP_031438918.1"/>
    </source>
</evidence>
<comment type="catalytic activity">
    <reaction evidence="35">
        <text>N-(5Z,8Z,11Z,14Z-eicosatetraenoyl)-1,2-diacyl-sn-glycero-3-phosphoethanolamine + H2O = N-(5Z,8Z,11Z,14Z-eicosatetraenoyl)-ethanolamine + a 1,2-diacyl-sn-glycero-3-phosphate + H(+)</text>
        <dbReference type="Rhea" id="RHEA:56548"/>
        <dbReference type="ChEBI" id="CHEBI:2700"/>
        <dbReference type="ChEBI" id="CHEBI:15377"/>
        <dbReference type="ChEBI" id="CHEBI:15378"/>
        <dbReference type="ChEBI" id="CHEBI:58608"/>
        <dbReference type="ChEBI" id="CHEBI:140532"/>
    </reaction>
    <physiologicalReaction direction="left-to-right" evidence="35">
        <dbReference type="Rhea" id="RHEA:56549"/>
    </physiologicalReaction>
</comment>
<keyword evidence="16" id="KW-0007">Acetylation</keyword>
<evidence type="ECO:0000256" key="15">
    <source>
        <dbReference type="ARBA" id="ARBA00022963"/>
    </source>
</evidence>
<comment type="catalytic activity">
    <reaction evidence="38">
        <text>N-octanoyl-1-hexadecanoyl-2-(9Z,12Z-octadecadienoyl)-sn-glycero-3-phosphoethanolamine + H2O = N-octanoyl ethanolamine + 1-hexadecanoyl-2-(9Z,12Z-octadecadienoyl)-sn-glycero-3-phosphate + H(+)</text>
        <dbReference type="Rhea" id="RHEA:45612"/>
        <dbReference type="ChEBI" id="CHEBI:15377"/>
        <dbReference type="ChEBI" id="CHEBI:15378"/>
        <dbReference type="ChEBI" id="CHEBI:72860"/>
        <dbReference type="ChEBI" id="CHEBI:85296"/>
        <dbReference type="ChEBI" id="CHEBI:85302"/>
    </reaction>
    <physiologicalReaction direction="left-to-right" evidence="38">
        <dbReference type="Rhea" id="RHEA:45613"/>
    </physiologicalReaction>
</comment>
<comment type="subunit">
    <text evidence="7">Homodimer. Bile acids promote the assembly of inactive monomers into an active dimer and enable catalysis.</text>
</comment>
<dbReference type="SUPFAM" id="SSF56281">
    <property type="entry name" value="Metallo-hydrolase/oxidoreductase"/>
    <property type="match status" value="1"/>
</dbReference>
<protein>
    <recommendedName>
        <fullName evidence="9">N-acyl-phosphatidylethanolamine-hydrolyzing phospholipase D</fullName>
        <ecNumber evidence="8">3.1.4.54</ecNumber>
    </recommendedName>
</protein>
<evidence type="ECO:0000256" key="28">
    <source>
        <dbReference type="ARBA" id="ARBA00047759"/>
    </source>
</evidence>
<evidence type="ECO:0000256" key="37">
    <source>
        <dbReference type="ARBA" id="ARBA00049023"/>
    </source>
</evidence>
<evidence type="ECO:0000256" key="1">
    <source>
        <dbReference type="ARBA" id="ARBA00004146"/>
    </source>
</evidence>
<comment type="similarity">
    <text evidence="6">Belongs to the NAPE-PLD family.</text>
</comment>
<keyword evidence="17" id="KW-0333">Golgi apparatus</keyword>
<evidence type="ECO:0000256" key="39">
    <source>
        <dbReference type="PIRSR" id="PIRSR038896-50"/>
    </source>
</evidence>
<comment type="subcellular location">
    <subcellularLocation>
        <location evidence="1">Early endosome membrane</location>
    </subcellularLocation>
    <subcellularLocation>
        <location evidence="4">Endosome membrane</location>
        <topology evidence="4">Peripheral membrane protein</topology>
    </subcellularLocation>
    <subcellularLocation>
        <location evidence="3">Golgi apparatus membrane</location>
        <topology evidence="3">Peripheral membrane protein</topology>
    </subcellularLocation>
    <subcellularLocation>
        <location evidence="2">Nucleus envelope</location>
    </subcellularLocation>
    <subcellularLocation>
        <location evidence="5">Nucleus</location>
        <location evidence="5">Nucleoplasm</location>
    </subcellularLocation>
</comment>
<feature type="binding site" evidence="40">
    <location>
        <position position="219"/>
    </location>
    <ligand>
        <name>Zn(2+)</name>
        <dbReference type="ChEBI" id="CHEBI:29105"/>
        <label>2</label>
    </ligand>
</feature>
<evidence type="ECO:0000256" key="42">
    <source>
        <dbReference type="SAM" id="MobiDB-lite"/>
    </source>
</evidence>
<evidence type="ECO:0000313" key="44">
    <source>
        <dbReference type="Proteomes" id="UP000515152"/>
    </source>
</evidence>
<keyword evidence="18" id="KW-0443">Lipid metabolism</keyword>
<dbReference type="FunFam" id="3.60.15.10:FF:000016">
    <property type="entry name" value="N-acyl-phosphatidylethanolamine-hydrolyzing phospholipase D, putative"/>
    <property type="match status" value="1"/>
</dbReference>
<evidence type="ECO:0000256" key="6">
    <source>
        <dbReference type="ARBA" id="ARBA00010127"/>
    </source>
</evidence>
<keyword evidence="14 40" id="KW-0862">Zinc</keyword>
<keyword evidence="20" id="KW-0539">Nucleus</keyword>
<evidence type="ECO:0000256" key="41">
    <source>
        <dbReference type="PIRSR" id="PIRSR038896-52"/>
    </source>
</evidence>
<proteinExistence type="inferred from homology"/>
<keyword evidence="13" id="KW-0378">Hydrolase</keyword>
<dbReference type="PANTHER" id="PTHR15032:SF4">
    <property type="entry name" value="N-ACYL-PHOSPHATIDYLETHANOLAMINE-HYDROLYZING PHOSPHOLIPASE D"/>
    <property type="match status" value="1"/>
</dbReference>
<feature type="binding site" evidence="40">
    <location>
        <position position="314"/>
    </location>
    <ligand>
        <name>Zn(2+)</name>
        <dbReference type="ChEBI" id="CHEBI:29105"/>
        <label>2</label>
    </ligand>
</feature>
<dbReference type="GO" id="GO:0008270">
    <property type="term" value="F:zinc ion binding"/>
    <property type="evidence" value="ECO:0007669"/>
    <property type="project" value="InterPro"/>
</dbReference>
<dbReference type="GO" id="GO:0005635">
    <property type="term" value="C:nuclear envelope"/>
    <property type="evidence" value="ECO:0007669"/>
    <property type="project" value="UniProtKB-SubCell"/>
</dbReference>
<comment type="catalytic activity">
    <reaction evidence="27">
        <text>N,1-diacyl-sn-glycero-3-phosphoethanolamine + H2O = an N-acylethanolamine + a 1-acyl-sn-glycero-3-phosphate + H(+)</text>
        <dbReference type="Rhea" id="RHEA:53164"/>
        <dbReference type="ChEBI" id="CHEBI:15377"/>
        <dbReference type="ChEBI" id="CHEBI:15378"/>
        <dbReference type="ChEBI" id="CHEBI:52640"/>
        <dbReference type="ChEBI" id="CHEBI:57970"/>
        <dbReference type="ChEBI" id="CHEBI:85216"/>
    </reaction>
    <physiologicalReaction direction="left-to-right" evidence="27">
        <dbReference type="Rhea" id="RHEA:53165"/>
    </physiologicalReaction>
</comment>
<evidence type="ECO:0000256" key="3">
    <source>
        <dbReference type="ARBA" id="ARBA00004395"/>
    </source>
</evidence>
<evidence type="ECO:0000256" key="38">
    <source>
        <dbReference type="ARBA" id="ARBA00049463"/>
    </source>
</evidence>
<evidence type="ECO:0000256" key="35">
    <source>
        <dbReference type="ARBA" id="ARBA00048796"/>
    </source>
</evidence>
<comment type="catalytic activity">
    <reaction evidence="25">
        <text>N,1-dihexadecanoyl-sn-glycero-3-phosphoethanolamine + H2O = N-hexadecanoylethanolamine + 1-hexadecanoyl-sn-glycero-3-phosphate + H(+)</text>
        <dbReference type="Rhea" id="RHEA:45592"/>
        <dbReference type="ChEBI" id="CHEBI:15377"/>
        <dbReference type="ChEBI" id="CHEBI:15378"/>
        <dbReference type="ChEBI" id="CHEBI:57518"/>
        <dbReference type="ChEBI" id="CHEBI:71464"/>
        <dbReference type="ChEBI" id="CHEBI:85335"/>
    </reaction>
    <physiologicalReaction direction="left-to-right" evidence="25">
        <dbReference type="Rhea" id="RHEA:45593"/>
    </physiologicalReaction>
</comment>
<feature type="binding site" evidence="40">
    <location>
        <position position="283"/>
    </location>
    <ligand>
        <name>Zn(2+)</name>
        <dbReference type="ChEBI" id="CHEBI:29105"/>
        <label>1</label>
    </ligand>
</feature>
<evidence type="ECO:0000256" key="22">
    <source>
        <dbReference type="ARBA" id="ARBA00045525"/>
    </source>
</evidence>
<evidence type="ECO:0000256" key="26">
    <source>
        <dbReference type="ARBA" id="ARBA00047474"/>
    </source>
</evidence>
<comment type="catalytic activity">
    <reaction evidence="36">
        <text>N-butanoyl-1-hexadecanoyl-2-(9Z,12Z-octadecadienoyl)-sn-glycero-3-phosphoethanolamine + H2O = N-butanoyl ethanolamine + 1-hexadecanoyl-2-(9Z,12Z-octadecadienoyl)-sn-glycero-3-phosphate + H(+)</text>
        <dbReference type="Rhea" id="RHEA:45620"/>
        <dbReference type="ChEBI" id="CHEBI:15377"/>
        <dbReference type="ChEBI" id="CHEBI:15378"/>
        <dbReference type="ChEBI" id="CHEBI:72860"/>
        <dbReference type="ChEBI" id="CHEBI:85298"/>
        <dbReference type="ChEBI" id="CHEBI:85304"/>
    </reaction>
    <physiologicalReaction direction="left-to-right" evidence="36">
        <dbReference type="Rhea" id="RHEA:45621"/>
    </physiologicalReaction>
</comment>
<comment type="catalytic activity">
    <reaction evidence="33">
        <text>N-hexanoyl-1-hexadecanoyl-2-(9Z,12Z-octadecadienoyl)-sn-glycero-3-phosphoethanolamine + H2O = N-hexanoyl ethanolamine + 1-hexadecanoyl-2-(9Z,12Z-octadecadienoyl)-sn-glycero-3-phosphate + H(+)</text>
        <dbReference type="Rhea" id="RHEA:45616"/>
        <dbReference type="ChEBI" id="CHEBI:15377"/>
        <dbReference type="ChEBI" id="CHEBI:15378"/>
        <dbReference type="ChEBI" id="CHEBI:72860"/>
        <dbReference type="ChEBI" id="CHEBI:85297"/>
        <dbReference type="ChEBI" id="CHEBI:85303"/>
    </reaction>
    <physiologicalReaction direction="left-to-right" evidence="33">
        <dbReference type="Rhea" id="RHEA:45617"/>
    </physiologicalReaction>
</comment>
<comment type="catalytic activity">
    <reaction evidence="28">
        <text>N-tetradecanoyl-1,2-di-(9Z-octadecenoyl)-sn-glycero-3-phosphoethanolamine + H2O = N-tetradecanoylethanolamine + 1,2-di-(9Z-octadecenoyl)-sn-glycero-3-phosphate + H(+)</text>
        <dbReference type="Rhea" id="RHEA:45552"/>
        <dbReference type="ChEBI" id="CHEBI:15377"/>
        <dbReference type="ChEBI" id="CHEBI:15378"/>
        <dbReference type="ChEBI" id="CHEBI:74546"/>
        <dbReference type="ChEBI" id="CHEBI:85262"/>
        <dbReference type="ChEBI" id="CHEBI:85293"/>
    </reaction>
    <physiologicalReaction direction="left-to-right" evidence="28">
        <dbReference type="Rhea" id="RHEA:45553"/>
    </physiologicalReaction>
</comment>
<evidence type="ECO:0000256" key="2">
    <source>
        <dbReference type="ARBA" id="ARBA00004259"/>
    </source>
</evidence>
<evidence type="ECO:0000256" key="31">
    <source>
        <dbReference type="ARBA" id="ARBA00048295"/>
    </source>
</evidence>
<dbReference type="RefSeq" id="XP_031438918.1">
    <property type="nucleotide sequence ID" value="XM_031583058.2"/>
</dbReference>
<dbReference type="PANTHER" id="PTHR15032">
    <property type="entry name" value="N-ACYL-PHOSPHATIDYLETHANOLAMINE-HYDROLYZING PHOSPHOLIPASE D"/>
    <property type="match status" value="1"/>
</dbReference>
<evidence type="ECO:0000256" key="23">
    <source>
        <dbReference type="ARBA" id="ARBA00047392"/>
    </source>
</evidence>
<evidence type="ECO:0000256" key="40">
    <source>
        <dbReference type="PIRSR" id="PIRSR038896-51"/>
    </source>
</evidence>
<evidence type="ECO:0000259" key="43">
    <source>
        <dbReference type="Pfam" id="PF12706"/>
    </source>
</evidence>
<dbReference type="Gene3D" id="3.60.15.10">
    <property type="entry name" value="Ribonuclease Z/Hydroxyacylglutathione hydrolase-like"/>
    <property type="match status" value="1"/>
</dbReference>
<dbReference type="InterPro" id="IPR024884">
    <property type="entry name" value="NAPE-PLD"/>
</dbReference>
<feature type="compositionally biased region" description="Basic and acidic residues" evidence="42">
    <location>
        <begin position="1"/>
        <end position="41"/>
    </location>
</feature>
<evidence type="ECO:0000256" key="29">
    <source>
        <dbReference type="ARBA" id="ARBA00047926"/>
    </source>
</evidence>
<evidence type="ECO:0000256" key="9">
    <source>
        <dbReference type="ARBA" id="ARBA00016017"/>
    </source>
</evidence>
<evidence type="ECO:0000256" key="12">
    <source>
        <dbReference type="ARBA" id="ARBA00022753"/>
    </source>
</evidence>
<dbReference type="CTD" id="222236"/>
<dbReference type="GO" id="GO:0070290">
    <property type="term" value="F:N-acylphosphatidylethanolamine-specific phospholipase D activity"/>
    <property type="evidence" value="ECO:0007669"/>
    <property type="project" value="UniProtKB-EC"/>
</dbReference>
<dbReference type="GO" id="GO:0070292">
    <property type="term" value="P:N-acylphosphatidylethanolamine metabolic process"/>
    <property type="evidence" value="ECO:0007669"/>
    <property type="project" value="TreeGrafter"/>
</dbReference>
<feature type="binding site" evidence="40">
    <location>
        <position position="220"/>
    </location>
    <ligand>
        <name>Zn(2+)</name>
        <dbReference type="ChEBI" id="CHEBI:29105"/>
        <label>2</label>
    </ligand>
</feature>
<feature type="binding site" evidence="40">
    <location>
        <position position="217"/>
    </location>
    <ligand>
        <name>Zn(2+)</name>
        <dbReference type="ChEBI" id="CHEBI:29105"/>
        <label>1</label>
    </ligand>
</feature>
<evidence type="ECO:0000256" key="13">
    <source>
        <dbReference type="ARBA" id="ARBA00022801"/>
    </source>
</evidence>
<comment type="cofactor">
    <cofactor evidence="40">
        <name>Zn(2+)</name>
        <dbReference type="ChEBI" id="CHEBI:29105"/>
    </cofactor>
    <text evidence="40">Binds 2 zinc divalent cations per subunit.</text>
</comment>
<keyword evidence="11 40" id="KW-0479">Metal-binding</keyword>
<dbReference type="Proteomes" id="UP000515152">
    <property type="component" value="Chromosome 16"/>
</dbReference>
<evidence type="ECO:0000256" key="17">
    <source>
        <dbReference type="ARBA" id="ARBA00023034"/>
    </source>
</evidence>
<evidence type="ECO:0000256" key="34">
    <source>
        <dbReference type="ARBA" id="ARBA00048630"/>
    </source>
</evidence>
<comment type="catalytic activity">
    <reaction evidence="37">
        <text>1-O-(1Z-octadecenoyl)-2-(9Z-octadecenoyl)-sn-glycero-3-phospho-N-hexadecanoyl-ethanolamine + H2O = 1-O-(1Z-octadecenoyl)-2-(9Z-octadecenoyl)-sn-glycero-3-phosphate + N-hexadecanoylethanolamine + H(+)</text>
        <dbReference type="Rhea" id="RHEA:56464"/>
        <dbReference type="ChEBI" id="CHEBI:15377"/>
        <dbReference type="ChEBI" id="CHEBI:15378"/>
        <dbReference type="ChEBI" id="CHEBI:71464"/>
        <dbReference type="ChEBI" id="CHEBI:138663"/>
        <dbReference type="ChEBI" id="CHEBI:140452"/>
    </reaction>
    <physiologicalReaction direction="left-to-right" evidence="37">
        <dbReference type="Rhea" id="RHEA:56465"/>
    </physiologicalReaction>
</comment>
<evidence type="ECO:0000256" key="5">
    <source>
        <dbReference type="ARBA" id="ARBA00004642"/>
    </source>
</evidence>
<keyword evidence="44" id="KW-1185">Reference proteome</keyword>
<gene>
    <name evidence="45" type="primary">napepld</name>
</gene>
<dbReference type="Pfam" id="PF12706">
    <property type="entry name" value="Lactamase_B_2"/>
    <property type="match status" value="1"/>
</dbReference>
<evidence type="ECO:0000256" key="8">
    <source>
        <dbReference type="ARBA" id="ARBA00012279"/>
    </source>
</evidence>
<comment type="catalytic activity">
    <reaction evidence="23">
        <text>N-(5Z,8Z,11Z,14Z-eicosatetraenoyl)-1-(9Z-octadecenoyl)-sn-glycero-3-phosphoethanolamine + H2O = N-(5Z,8Z,11Z,14Z-eicosatetraenoyl)-ethanolamine + 1-(9Z-octadecenoyl)-sn-glycero-3-phosphate + H(+)</text>
        <dbReference type="Rhea" id="RHEA:45544"/>
        <dbReference type="ChEBI" id="CHEBI:2700"/>
        <dbReference type="ChEBI" id="CHEBI:15377"/>
        <dbReference type="ChEBI" id="CHEBI:15378"/>
        <dbReference type="ChEBI" id="CHEBI:74544"/>
        <dbReference type="ChEBI" id="CHEBI:85223"/>
    </reaction>
    <physiologicalReaction direction="left-to-right" evidence="23">
        <dbReference type="Rhea" id="RHEA:45545"/>
    </physiologicalReaction>
</comment>
<dbReference type="PIRSF" id="PIRSF038896">
    <property type="entry name" value="NAPE-PLD"/>
    <property type="match status" value="1"/>
</dbReference>
<comment type="catalytic activity">
    <reaction evidence="24">
        <text>N-octadecanoyl-1,2-di-(9Z-octadecenoyl)-sn-glycero-3-phosphoethanolamine + H2O = N-octadecanoyl ethanolamine + 1,2-di-(9Z-octadecenoyl)-sn-glycero-3-phosphate + H(+)</text>
        <dbReference type="Rhea" id="RHEA:45536"/>
        <dbReference type="ChEBI" id="CHEBI:15377"/>
        <dbReference type="ChEBI" id="CHEBI:15378"/>
        <dbReference type="ChEBI" id="CHEBI:74546"/>
        <dbReference type="ChEBI" id="CHEBI:85292"/>
        <dbReference type="ChEBI" id="CHEBI:85299"/>
    </reaction>
    <physiologicalReaction direction="left-to-right" evidence="24">
        <dbReference type="Rhea" id="RHEA:45537"/>
    </physiologicalReaction>
</comment>
<feature type="binding site" evidence="39">
    <location>
        <position position="218"/>
    </location>
    <ligand>
        <name>an N-acyl-1,2-diacyl-sn-glycero-3-phosphoethanolamine</name>
        <dbReference type="ChEBI" id="CHEBI:62537"/>
    </ligand>
</feature>
<comment type="catalytic activity">
    <reaction evidence="30">
        <text>N-(5Z,8Z,11Z,14Z-eicosatetraenoyl)-1,2-di-(9Z-octadecenoyl)-sn-glycero-3-phosphoethanolamine + H2O = N-(5Z,8Z,11Z,14Z-eicosatetraenoyl)-ethanolamine + 1,2-di-(9Z-octadecenoyl)-sn-glycero-3-phosphate + H(+)</text>
        <dbReference type="Rhea" id="RHEA:45528"/>
        <dbReference type="ChEBI" id="CHEBI:2700"/>
        <dbReference type="ChEBI" id="CHEBI:15377"/>
        <dbReference type="ChEBI" id="CHEBI:15378"/>
        <dbReference type="ChEBI" id="CHEBI:74546"/>
        <dbReference type="ChEBI" id="CHEBI:85277"/>
    </reaction>
    <physiologicalReaction direction="left-to-right" evidence="30">
        <dbReference type="Rhea" id="RHEA:45529"/>
    </physiologicalReaction>
</comment>
<dbReference type="EC" id="3.1.4.54" evidence="8"/>
<evidence type="ECO:0000256" key="36">
    <source>
        <dbReference type="ARBA" id="ARBA00048938"/>
    </source>
</evidence>
<feature type="binding site" evidence="39">
    <location>
        <position position="351"/>
    </location>
    <ligand>
        <name>an N-acyl-1,2-diacyl-sn-glycero-3-phosphoethanolamine</name>
        <dbReference type="ChEBI" id="CHEBI:62537"/>
    </ligand>
</feature>
<dbReference type="GeneID" id="105910481"/>
<evidence type="ECO:0000256" key="18">
    <source>
        <dbReference type="ARBA" id="ARBA00023098"/>
    </source>
</evidence>
<evidence type="ECO:0000256" key="21">
    <source>
        <dbReference type="ARBA" id="ARBA00023264"/>
    </source>
</evidence>
<keyword evidence="12" id="KW-0967">Endosome</keyword>
<dbReference type="GO" id="GO:0009395">
    <property type="term" value="P:phospholipid catabolic process"/>
    <property type="evidence" value="ECO:0007669"/>
    <property type="project" value="UniProtKB-KW"/>
</dbReference>
<name>A0A6P8GIQ9_CLUHA</name>
<evidence type="ECO:0000256" key="20">
    <source>
        <dbReference type="ARBA" id="ARBA00023242"/>
    </source>
</evidence>
<evidence type="ECO:0000256" key="25">
    <source>
        <dbReference type="ARBA" id="ARBA00047456"/>
    </source>
</evidence>
<dbReference type="GO" id="GO:0000139">
    <property type="term" value="C:Golgi membrane"/>
    <property type="evidence" value="ECO:0007669"/>
    <property type="project" value="UniProtKB-SubCell"/>
</dbReference>
<comment type="catalytic activity">
    <reaction evidence="31">
        <text>N,1-dihexadecanoyl-2-(9Z,12Z-octadecadienoyl)-sn-glycero-3-phosphoethanolamine + H2O = 1-hexadecanoyl-2-(9Z,12Z-octadecadienoyl)-sn-glycero-3-phosphate + N-hexadecanoylethanolamine + H(+)</text>
        <dbReference type="Rhea" id="RHEA:45596"/>
        <dbReference type="ChEBI" id="CHEBI:15377"/>
        <dbReference type="ChEBI" id="CHEBI:15378"/>
        <dbReference type="ChEBI" id="CHEBI:71464"/>
        <dbReference type="ChEBI" id="CHEBI:72860"/>
        <dbReference type="ChEBI" id="CHEBI:85334"/>
    </reaction>
    <physiologicalReaction direction="left-to-right" evidence="31">
        <dbReference type="Rhea" id="RHEA:45597"/>
    </physiologicalReaction>
</comment>
<organism evidence="44 45">
    <name type="scientific">Clupea harengus</name>
    <name type="common">Atlantic herring</name>
    <dbReference type="NCBI Taxonomy" id="7950"/>
    <lineage>
        <taxon>Eukaryota</taxon>
        <taxon>Metazoa</taxon>
        <taxon>Chordata</taxon>
        <taxon>Craniata</taxon>
        <taxon>Vertebrata</taxon>
        <taxon>Euteleostomi</taxon>
        <taxon>Actinopterygii</taxon>
        <taxon>Neopterygii</taxon>
        <taxon>Teleostei</taxon>
        <taxon>Clupei</taxon>
        <taxon>Clupeiformes</taxon>
        <taxon>Clupeoidei</taxon>
        <taxon>Clupeidae</taxon>
        <taxon>Clupea</taxon>
    </lineage>
</organism>
<feature type="binding site" evidence="40">
    <location>
        <position position="373"/>
    </location>
    <ligand>
        <name>Zn(2+)</name>
        <dbReference type="ChEBI" id="CHEBI:29105"/>
        <label>2</label>
    </ligand>
</feature>
<evidence type="ECO:0000256" key="11">
    <source>
        <dbReference type="ARBA" id="ARBA00022723"/>
    </source>
</evidence>
<dbReference type="GO" id="GO:0005654">
    <property type="term" value="C:nucleoplasm"/>
    <property type="evidence" value="ECO:0007669"/>
    <property type="project" value="UniProtKB-SubCell"/>
</dbReference>
<comment type="catalytic activity">
    <reaction evidence="32">
        <text>N-decanoyl-1-hexadecanoyl-2-(9Z,12Z-octadecadienoyl)-sn-glycero-3-phosphoethanolamine + H2O = N-decanoyl ethanolamine + 1-hexadecanoyl-2-(9Z,12Z-octadecadienoyl)-sn-glycero-3-phosphate + H(+)</text>
        <dbReference type="Rhea" id="RHEA:45608"/>
        <dbReference type="ChEBI" id="CHEBI:15377"/>
        <dbReference type="ChEBI" id="CHEBI:15378"/>
        <dbReference type="ChEBI" id="CHEBI:72860"/>
        <dbReference type="ChEBI" id="CHEBI:85295"/>
        <dbReference type="ChEBI" id="CHEBI:85301"/>
    </reaction>
    <physiologicalReaction direction="left-to-right" evidence="32">
        <dbReference type="Rhea" id="RHEA:45609"/>
    </physiologicalReaction>
</comment>
<evidence type="ECO:0000256" key="10">
    <source>
        <dbReference type="ARBA" id="ARBA00022668"/>
    </source>
</evidence>
<dbReference type="InterPro" id="IPR036866">
    <property type="entry name" value="RibonucZ/Hydroxyglut_hydro"/>
</dbReference>
<feature type="binding site" evidence="41">
    <location>
        <position position="378"/>
    </location>
    <ligand>
        <name>deoxycholate</name>
        <dbReference type="ChEBI" id="CHEBI:23614"/>
    </ligand>
</feature>
<dbReference type="GO" id="GO:0070291">
    <property type="term" value="P:N-acylethanolamine metabolic process"/>
    <property type="evidence" value="ECO:0007669"/>
    <property type="project" value="TreeGrafter"/>
</dbReference>
<dbReference type="GO" id="GO:0031901">
    <property type="term" value="C:early endosome membrane"/>
    <property type="evidence" value="ECO:0007669"/>
    <property type="project" value="UniProtKB-SubCell"/>
</dbReference>
<comment type="catalytic activity">
    <reaction evidence="29">
        <text>N-dodecanoyl-1,2-di-(9Z-octadecenoyl)-sn-glycero-3-phosphoethanolamine + H2O = N-dodecanoylethanolamine + 1,2-di-(9Z-octadecenoyl)-sn-glycero-3-phosphate + H(+)</text>
        <dbReference type="Rhea" id="RHEA:45556"/>
        <dbReference type="ChEBI" id="CHEBI:15377"/>
        <dbReference type="ChEBI" id="CHEBI:15378"/>
        <dbReference type="ChEBI" id="CHEBI:74546"/>
        <dbReference type="ChEBI" id="CHEBI:85263"/>
        <dbReference type="ChEBI" id="CHEBI:85294"/>
    </reaction>
    <physiologicalReaction direction="left-to-right" evidence="29">
        <dbReference type="Rhea" id="RHEA:45557"/>
    </physiologicalReaction>
</comment>
<feature type="region of interest" description="Disordered" evidence="42">
    <location>
        <begin position="1"/>
        <end position="76"/>
    </location>
</feature>
<evidence type="ECO:0000256" key="33">
    <source>
        <dbReference type="ARBA" id="ARBA00048593"/>
    </source>
</evidence>
<keyword evidence="21" id="KW-1208">Phospholipid metabolism</keyword>
<dbReference type="AlphaFoldDB" id="A0A6P8GIQ9"/>
<feature type="binding site" evidence="41">
    <location>
        <position position="286"/>
    </location>
    <ligand>
        <name>deoxycholate</name>
        <dbReference type="ChEBI" id="CHEBI:23614"/>
    </ligand>
</feature>
<comment type="catalytic activity">
    <reaction evidence="34">
        <text>N,1,2-tri-(9Z-octadecenoyl)-sn-glycero-3-phosphoethanolamine + H2O = N-(9Z-octadecenoyl) ethanolamine + 1,2-di-(9Z-octadecenoyl)-sn-glycero-3-phosphate + H(+)</text>
        <dbReference type="Rhea" id="RHEA:45532"/>
        <dbReference type="ChEBI" id="CHEBI:15377"/>
        <dbReference type="ChEBI" id="CHEBI:15378"/>
        <dbReference type="ChEBI" id="CHEBI:71466"/>
        <dbReference type="ChEBI" id="CHEBI:74546"/>
        <dbReference type="ChEBI" id="CHEBI:85291"/>
    </reaction>
    <physiologicalReaction direction="left-to-right" evidence="34">
        <dbReference type="Rhea" id="RHEA:45533"/>
    </physiologicalReaction>
</comment>
<comment type="function">
    <text evidence="22">D-type phospholipase that hydrolyzes N-acyl-phosphatidylethanolamines (NAPEs) to produce bioactive N-acylethanolamines/fatty acid ethanolamides (NAEs/FAEs) and phosphatidic acid. Cleaves the terminal phosphodiester bond of diacyl- and alkenylacyl-NAPEs, primarily playing a role in the generation of long-chain saturated and monounsaturated NAEs in the brain. May control NAPE homeostasis in dopaminergic neuron membranes and regulate neuron survival, partly through RAC1 activation. As a regulator of lipid metabolism in the adipose tissue, mediates the crosstalk between adipocytes, gut microbiota and immune cells to control body temperature and weight. In particular, regulates energy homeostasis by promoting cold-induced brown or beige adipocyte differentiation program to generate heat from fatty acids and glucose. Has limited D-type phospholipase activity toward N-acyl lyso-NAPEs.</text>
</comment>
<keyword evidence="15" id="KW-0442">Lipid degradation</keyword>
<evidence type="ECO:0000256" key="16">
    <source>
        <dbReference type="ARBA" id="ARBA00022990"/>
    </source>
</evidence>
<evidence type="ECO:0000256" key="32">
    <source>
        <dbReference type="ARBA" id="ARBA00048371"/>
    </source>
</evidence>
<sequence length="424" mass="47751">MRCRASEPMEEEEQRKGGGAEERRGGGAEESRGGEEERLIDPEAVQLVVRPKAGSPSSPPGDPRHHSGSSRKSFRLDYRLEEDVTRSQRDAGGRFINPWSTWSFPSYATMIRLFLTEKNHSNVPSSKEVLDKELPVLEPFFLRSPESVGAVGPGLRVTWLGHATVLVEMDGLVILTDPMFSQRASPLQMLGPKRYRGPPCSVEQLPRVDAVLISHTHYDHLDAASVAALNRRFGPELRWLVPLGLLDWMQSCGCVNVIQLDWWEENCVPGHDDVTFVCTPAQHWCKRTPLDDNRTLWGSWTVLGPSNRFFFAGDTGYCSSFQEIGRRFGPFDLAAIPIGAYLPRGIMRSQHVDPEEAVKIHIDVQAKHSLAIHWGTFALAYEYYLEPPVKMREAMEQQGRDPEEFFTLNHGESRLLAATQDVFD</sequence>
<dbReference type="InterPro" id="IPR001279">
    <property type="entry name" value="Metallo-B-lactamas"/>
</dbReference>
<evidence type="ECO:0000256" key="19">
    <source>
        <dbReference type="ARBA" id="ARBA00023136"/>
    </source>
</evidence>
<evidence type="ECO:0000256" key="7">
    <source>
        <dbReference type="ARBA" id="ARBA00011543"/>
    </source>
</evidence>
<keyword evidence="19" id="KW-0472">Membrane</keyword>
<feature type="binding site" evidence="41">
    <location>
        <position position="290"/>
    </location>
    <ligand>
        <name>deoxycholate</name>
        <dbReference type="ChEBI" id="CHEBI:23614"/>
    </ligand>
</feature>